<name>A0A8S1LAL0_9CILI</name>
<accession>A0A8S1LAL0</accession>
<organism evidence="13 14">
    <name type="scientific">Paramecium sonneborni</name>
    <dbReference type="NCBI Taxonomy" id="65129"/>
    <lineage>
        <taxon>Eukaryota</taxon>
        <taxon>Sar</taxon>
        <taxon>Alveolata</taxon>
        <taxon>Ciliophora</taxon>
        <taxon>Intramacronucleata</taxon>
        <taxon>Oligohymenophorea</taxon>
        <taxon>Peniculida</taxon>
        <taxon>Parameciidae</taxon>
        <taxon>Paramecium</taxon>
    </lineage>
</organism>
<protein>
    <recommendedName>
        <fullName evidence="4">RING-type E3 ubiquitin transferase</fullName>
        <ecNumber evidence="4">2.3.2.27</ecNumber>
    </recommendedName>
</protein>
<dbReference type="GO" id="GO:0012505">
    <property type="term" value="C:endomembrane system"/>
    <property type="evidence" value="ECO:0007669"/>
    <property type="project" value="UniProtKB-SubCell"/>
</dbReference>
<comment type="pathway">
    <text evidence="3">Protein modification; protein ubiquitination.</text>
</comment>
<dbReference type="Proteomes" id="UP000692954">
    <property type="component" value="Unassembled WGS sequence"/>
</dbReference>
<evidence type="ECO:0000256" key="7">
    <source>
        <dbReference type="ARBA" id="ARBA00022786"/>
    </source>
</evidence>
<dbReference type="Pfam" id="PF13639">
    <property type="entry name" value="zf-RING_2"/>
    <property type="match status" value="1"/>
</dbReference>
<feature type="transmembrane region" description="Helical" evidence="11">
    <location>
        <begin position="306"/>
        <end position="325"/>
    </location>
</feature>
<evidence type="ECO:0000256" key="4">
    <source>
        <dbReference type="ARBA" id="ARBA00012483"/>
    </source>
</evidence>
<feature type="transmembrane region" description="Helical" evidence="11">
    <location>
        <begin position="245"/>
        <end position="263"/>
    </location>
</feature>
<dbReference type="GO" id="GO:0008270">
    <property type="term" value="F:zinc ion binding"/>
    <property type="evidence" value="ECO:0007669"/>
    <property type="project" value="UniProtKB-KW"/>
</dbReference>
<keyword evidence="9 11" id="KW-0472">Membrane</keyword>
<keyword evidence="8 11" id="KW-1133">Transmembrane helix</keyword>
<dbReference type="GO" id="GO:0061630">
    <property type="term" value="F:ubiquitin protein ligase activity"/>
    <property type="evidence" value="ECO:0007669"/>
    <property type="project" value="UniProtKB-EC"/>
</dbReference>
<evidence type="ECO:0000313" key="14">
    <source>
        <dbReference type="Proteomes" id="UP000692954"/>
    </source>
</evidence>
<evidence type="ECO:0000256" key="11">
    <source>
        <dbReference type="SAM" id="Phobius"/>
    </source>
</evidence>
<evidence type="ECO:0000259" key="12">
    <source>
        <dbReference type="PROSITE" id="PS50089"/>
    </source>
</evidence>
<evidence type="ECO:0000256" key="8">
    <source>
        <dbReference type="ARBA" id="ARBA00022989"/>
    </source>
</evidence>
<feature type="transmembrane region" description="Helical" evidence="11">
    <location>
        <begin position="361"/>
        <end position="380"/>
    </location>
</feature>
<feature type="transmembrane region" description="Helical" evidence="11">
    <location>
        <begin position="219"/>
        <end position="238"/>
    </location>
</feature>
<dbReference type="PROSITE" id="PS50089">
    <property type="entry name" value="ZF_RING_2"/>
    <property type="match status" value="1"/>
</dbReference>
<evidence type="ECO:0000256" key="9">
    <source>
        <dbReference type="ARBA" id="ARBA00023136"/>
    </source>
</evidence>
<proteinExistence type="predicted"/>
<keyword evidence="10" id="KW-0479">Metal-binding</keyword>
<feature type="transmembrane region" description="Helical" evidence="11">
    <location>
        <begin position="20"/>
        <end position="38"/>
    </location>
</feature>
<keyword evidence="6 11" id="KW-0812">Transmembrane</keyword>
<dbReference type="OrthoDB" id="288306at2759"/>
<dbReference type="EC" id="2.3.2.27" evidence="4"/>
<keyword evidence="5" id="KW-0808">Transferase</keyword>
<dbReference type="InterPro" id="IPR021319">
    <property type="entry name" value="DUF2921"/>
</dbReference>
<evidence type="ECO:0000313" key="13">
    <source>
        <dbReference type="EMBL" id="CAD8062912.1"/>
    </source>
</evidence>
<evidence type="ECO:0000256" key="6">
    <source>
        <dbReference type="ARBA" id="ARBA00022692"/>
    </source>
</evidence>
<evidence type="ECO:0000256" key="3">
    <source>
        <dbReference type="ARBA" id="ARBA00004906"/>
    </source>
</evidence>
<evidence type="ECO:0000256" key="10">
    <source>
        <dbReference type="PROSITE-ProRule" id="PRU00175"/>
    </source>
</evidence>
<keyword evidence="10" id="KW-0863">Zinc-finger</keyword>
<keyword evidence="7" id="KW-0833">Ubl conjugation pathway</keyword>
<keyword evidence="10" id="KW-0862">Zinc</keyword>
<comment type="catalytic activity">
    <reaction evidence="1">
        <text>S-ubiquitinyl-[E2 ubiquitin-conjugating enzyme]-L-cysteine + [acceptor protein]-L-lysine = [E2 ubiquitin-conjugating enzyme]-L-cysteine + N(6)-ubiquitinyl-[acceptor protein]-L-lysine.</text>
        <dbReference type="EC" id="2.3.2.27"/>
    </reaction>
</comment>
<feature type="domain" description="RING-type" evidence="12">
    <location>
        <begin position="454"/>
        <end position="518"/>
    </location>
</feature>
<comment type="caution">
    <text evidence="13">The sequence shown here is derived from an EMBL/GenBank/DDBJ whole genome shotgun (WGS) entry which is preliminary data.</text>
</comment>
<sequence length="524" mass="62515">MLPNNQIVQRNDVKMRRINVLIFLSISAMIMYSVTFIADSDVHNNSINKCLNEQDNKQIINYFQNSSNNPSAECLLYKIFVVFSERYFTGLLNKTYTNFLVYKNDQLEPNFNISVHFSQSPFDNAQQKFQFDLNFTEYVKTFNTPLILQLKNNDLNGCQNELTMDIKNTNNNNMNINLAEQFVIDLRVDTYCLNVHQSFFGQVKDQTEMIITYSFMKKIVFVCCMIHILRILNALIAGLDNLEEYNMISIGLVMVQDLFMFHLNHFQEEQSKYLFYNFIIPSFLQNILVQIFEIRIRNNQSFRNQVIKFYSILYFCMIANLYLIYHNILSKWLPVILSMNLLPLIIHSAQQEQFLRFNFKFILGFFIPRLHYYVYFRIFWNNTFSLNLRWLICIINSSSIQIVVYNLQQKLEHKFFVPKVCFPKKYNYFQKIKTTFDQKECSSSEYAHLLNEECSICLEDLDSVPTIKLTQEDERNLKIKEVMNKQQNYYMKTPCDHKFHVFCLVKWMQIQLSCPSCRQQLQPL</sequence>
<dbReference type="EMBL" id="CAJJDN010000017">
    <property type="protein sequence ID" value="CAD8062912.1"/>
    <property type="molecule type" value="Genomic_DNA"/>
</dbReference>
<comment type="subcellular location">
    <subcellularLocation>
        <location evidence="2">Endomembrane system</location>
        <topology evidence="2">Multi-pass membrane protein</topology>
    </subcellularLocation>
</comment>
<gene>
    <name evidence="13" type="ORF">PSON_ATCC_30995.1.T0170142</name>
</gene>
<feature type="transmembrane region" description="Helical" evidence="11">
    <location>
        <begin position="275"/>
        <end position="294"/>
    </location>
</feature>
<dbReference type="AlphaFoldDB" id="A0A8S1LAL0"/>
<reference evidence="13" key="1">
    <citation type="submission" date="2021-01" db="EMBL/GenBank/DDBJ databases">
        <authorList>
            <consortium name="Genoscope - CEA"/>
            <person name="William W."/>
        </authorList>
    </citation>
    <scope>NUCLEOTIDE SEQUENCE</scope>
</reference>
<evidence type="ECO:0000256" key="2">
    <source>
        <dbReference type="ARBA" id="ARBA00004127"/>
    </source>
</evidence>
<evidence type="ECO:0000256" key="5">
    <source>
        <dbReference type="ARBA" id="ARBA00022679"/>
    </source>
</evidence>
<keyword evidence="14" id="KW-1185">Reference proteome</keyword>
<dbReference type="SMART" id="SM00184">
    <property type="entry name" value="RING"/>
    <property type="match status" value="1"/>
</dbReference>
<evidence type="ECO:0000256" key="1">
    <source>
        <dbReference type="ARBA" id="ARBA00000900"/>
    </source>
</evidence>
<dbReference type="Pfam" id="PF11145">
    <property type="entry name" value="DUF2921"/>
    <property type="match status" value="1"/>
</dbReference>
<feature type="transmembrane region" description="Helical" evidence="11">
    <location>
        <begin position="386"/>
        <end position="407"/>
    </location>
</feature>
<dbReference type="InterPro" id="IPR001841">
    <property type="entry name" value="Znf_RING"/>
</dbReference>